<keyword evidence="4 9" id="KW-1133">Transmembrane helix</keyword>
<feature type="transmembrane region" description="Helical" evidence="9">
    <location>
        <begin position="112"/>
        <end position="132"/>
    </location>
</feature>
<feature type="transmembrane region" description="Helical" evidence="9">
    <location>
        <begin position="237"/>
        <end position="262"/>
    </location>
</feature>
<evidence type="ECO:0000256" key="3">
    <source>
        <dbReference type="ARBA" id="ARBA00022692"/>
    </source>
</evidence>
<name>A0A8B8A0N1_ACAPL</name>
<dbReference type="GO" id="GO:0006488">
    <property type="term" value="P:dolichol-linked oligosaccharide biosynthetic process"/>
    <property type="evidence" value="ECO:0007669"/>
    <property type="project" value="UniProtKB-UniRule"/>
</dbReference>
<evidence type="ECO:0000256" key="6">
    <source>
        <dbReference type="ARBA" id="ARBA00046320"/>
    </source>
</evidence>
<dbReference type="InterPro" id="IPR039698">
    <property type="entry name" value="Dfg10/SRD5A3"/>
</dbReference>
<dbReference type="GO" id="GO:0005789">
    <property type="term" value="C:endoplasmic reticulum membrane"/>
    <property type="evidence" value="ECO:0007669"/>
    <property type="project" value="UniProtKB-SubCell"/>
</dbReference>
<comment type="similarity">
    <text evidence="6 9">Belongs to the steroid 5-alpha reductase family. Polyprenal reductase subfamily.</text>
</comment>
<dbReference type="GO" id="GO:0102389">
    <property type="term" value="F:polyprenol reductase activity"/>
    <property type="evidence" value="ECO:0007669"/>
    <property type="project" value="UniProtKB-UniRule"/>
</dbReference>
<dbReference type="UniPathway" id="UPA00378"/>
<feature type="transmembrane region" description="Helical" evidence="9">
    <location>
        <begin position="153"/>
        <end position="172"/>
    </location>
</feature>
<feature type="transmembrane region" description="Helical" evidence="9">
    <location>
        <begin position="192"/>
        <end position="209"/>
    </location>
</feature>
<keyword evidence="5 9" id="KW-0472">Membrane</keyword>
<feature type="transmembrane region" description="Helical" evidence="9">
    <location>
        <begin position="71"/>
        <end position="92"/>
    </location>
</feature>
<keyword evidence="3 9" id="KW-0812">Transmembrane</keyword>
<dbReference type="GeneID" id="110989371"/>
<comment type="pathway">
    <text evidence="9">Protein modification; protein glycosylation.</text>
</comment>
<evidence type="ECO:0000256" key="8">
    <source>
        <dbReference type="ARBA" id="ARBA00049427"/>
    </source>
</evidence>
<evidence type="ECO:0000313" key="12">
    <source>
        <dbReference type="RefSeq" id="XP_022109396.1"/>
    </source>
</evidence>
<reference evidence="12" key="1">
    <citation type="submission" date="2025-08" db="UniProtKB">
        <authorList>
            <consortium name="RefSeq"/>
        </authorList>
    </citation>
    <scope>IDENTIFICATION</scope>
</reference>
<sequence length="308" mass="35732">MLPLNILACFWLLCIGGFCSMFIIQQFPKIPSVLWNLISYGKARNLREEKTRKRSSLDKLLDLPKQWFTHFYAVSVICNGFLLFKLFEVLFFHGHMPNWYMDLLRFLTNFPLQTPKASHLSIVIAIALLLFQGIRRLYECLFVSSYSSSTMHVAHYILGILFYALAGMSVLSEGPDFRKPAPFDNAWQVVQQVEWFNVAGIIVFFWATYHHHVAHKIFAGLRKGDRDRSHRIPRGDWFELVSCPHYLAEILIYVALVMVLGFAHPMSYLVLGFTASNQVFASISVHAWYQKTFDNYPKGRRAIIPWLI</sequence>
<protein>
    <recommendedName>
        <fullName evidence="7 9">Polyprenal reductase</fullName>
        <ecNumber evidence="2 9">1.3.1.94</ecNumber>
    </recommendedName>
</protein>
<accession>A0A8B8A0N1</accession>
<keyword evidence="11" id="KW-1185">Reference proteome</keyword>
<dbReference type="KEGG" id="aplc:110989371"/>
<keyword evidence="9" id="KW-0256">Endoplasmic reticulum</keyword>
<dbReference type="InterPro" id="IPR001104">
    <property type="entry name" value="3-oxo-5_a-steroid_4-DH_C"/>
</dbReference>
<feature type="transmembrane region" description="Helical" evidence="9">
    <location>
        <begin position="6"/>
        <end position="24"/>
    </location>
</feature>
<evidence type="ECO:0000256" key="1">
    <source>
        <dbReference type="ARBA" id="ARBA00004127"/>
    </source>
</evidence>
<keyword evidence="9" id="KW-0560">Oxidoreductase</keyword>
<dbReference type="Proteomes" id="UP000694845">
    <property type="component" value="Unplaced"/>
</dbReference>
<dbReference type="Pfam" id="PF02544">
    <property type="entry name" value="Steroid_dh"/>
    <property type="match status" value="1"/>
</dbReference>
<gene>
    <name evidence="12" type="primary">LOC110989371</name>
</gene>
<proteinExistence type="inferred from homology"/>
<comment type="catalytic activity">
    <reaction evidence="8 9">
        <text>a di-trans,poly-cis-dolichal + NADP(+) = a di-trans,poly-cis-polyprenal + NADPH + H(+)</text>
        <dbReference type="Rhea" id="RHEA:80727"/>
        <dbReference type="Rhea" id="RHEA-COMP:19536"/>
        <dbReference type="Rhea" id="RHEA-COMP:19537"/>
        <dbReference type="ChEBI" id="CHEBI:15378"/>
        <dbReference type="ChEBI" id="CHEBI:57783"/>
        <dbReference type="ChEBI" id="CHEBI:58349"/>
        <dbReference type="ChEBI" id="CHEBI:231623"/>
        <dbReference type="ChEBI" id="CHEBI:231637"/>
        <dbReference type="EC" id="1.3.1.94"/>
    </reaction>
    <physiologicalReaction direction="right-to-left" evidence="8 9">
        <dbReference type="Rhea" id="RHEA:80729"/>
    </physiologicalReaction>
</comment>
<evidence type="ECO:0000256" key="7">
    <source>
        <dbReference type="ARBA" id="ARBA00047186"/>
    </source>
</evidence>
<dbReference type="GO" id="GO:0016095">
    <property type="term" value="P:polyprenol catabolic process"/>
    <property type="evidence" value="ECO:0007669"/>
    <property type="project" value="UniProtKB-UniRule"/>
</dbReference>
<keyword evidence="9" id="KW-0521">NADP</keyword>
<evidence type="ECO:0000313" key="11">
    <source>
        <dbReference type="Proteomes" id="UP000694845"/>
    </source>
</evidence>
<dbReference type="EC" id="1.3.1.94" evidence="2 9"/>
<dbReference type="OMA" id="RFYETNF"/>
<evidence type="ECO:0000256" key="2">
    <source>
        <dbReference type="ARBA" id="ARBA00012522"/>
    </source>
</evidence>
<dbReference type="RefSeq" id="XP_022109396.1">
    <property type="nucleotide sequence ID" value="XM_022253704.1"/>
</dbReference>
<feature type="domain" description="3-oxo-5-alpha-steroid 4-dehydrogenase C-terminal" evidence="10">
    <location>
        <begin position="194"/>
        <end position="307"/>
    </location>
</feature>
<evidence type="ECO:0000256" key="5">
    <source>
        <dbReference type="ARBA" id="ARBA00023136"/>
    </source>
</evidence>
<dbReference type="PROSITE" id="PS50244">
    <property type="entry name" value="S5A_REDUCTASE"/>
    <property type="match status" value="1"/>
</dbReference>
<dbReference type="PANTHER" id="PTHR14624">
    <property type="entry name" value="DFG10 PROTEIN"/>
    <property type="match status" value="1"/>
</dbReference>
<organism evidence="11 12">
    <name type="scientific">Acanthaster planci</name>
    <name type="common">Crown-of-thorns starfish</name>
    <dbReference type="NCBI Taxonomy" id="133434"/>
    <lineage>
        <taxon>Eukaryota</taxon>
        <taxon>Metazoa</taxon>
        <taxon>Echinodermata</taxon>
        <taxon>Eleutherozoa</taxon>
        <taxon>Asterozoa</taxon>
        <taxon>Asteroidea</taxon>
        <taxon>Valvatacea</taxon>
        <taxon>Valvatida</taxon>
        <taxon>Acanthasteridae</taxon>
        <taxon>Acanthaster</taxon>
    </lineage>
</organism>
<dbReference type="PANTHER" id="PTHR14624:SF0">
    <property type="entry name" value="POLYPRENOL REDUCTASE"/>
    <property type="match status" value="1"/>
</dbReference>
<evidence type="ECO:0000256" key="9">
    <source>
        <dbReference type="RuleBase" id="RU367081"/>
    </source>
</evidence>
<dbReference type="GO" id="GO:0160198">
    <property type="term" value="F:polyprenal reductase activity"/>
    <property type="evidence" value="ECO:0007669"/>
    <property type="project" value="UniProtKB-EC"/>
</dbReference>
<evidence type="ECO:0000256" key="4">
    <source>
        <dbReference type="ARBA" id="ARBA00022989"/>
    </source>
</evidence>
<evidence type="ECO:0000259" key="10">
    <source>
        <dbReference type="Pfam" id="PF02544"/>
    </source>
</evidence>
<dbReference type="GO" id="GO:0003865">
    <property type="term" value="F:3-oxo-5-alpha-steroid 4-dehydrogenase activity"/>
    <property type="evidence" value="ECO:0007669"/>
    <property type="project" value="TreeGrafter"/>
</dbReference>
<dbReference type="OrthoDB" id="541710at2759"/>
<comment type="function">
    <text evidence="9">Plays a key role in early steps of protein N-linked glycosylation by being involved in the conversion of polyprenol into dolichol. Acts as a polyprenal reductase that mediates the reduction of polyprenal into dolichal in a NADP-dependent mechanism. Dolichols are required for the synthesis of dolichol-linked monosaccharides and the oligosaccharide precursor used for N-glycosylation.</text>
</comment>
<comment type="subcellular location">
    <subcellularLocation>
        <location evidence="1">Endomembrane system</location>
        <topology evidence="1">Multi-pass membrane protein</topology>
    </subcellularLocation>
    <subcellularLocation>
        <location evidence="9">Endoplasmic reticulum membrane</location>
    </subcellularLocation>
</comment>
<dbReference type="AlphaFoldDB" id="A0A8B8A0N1"/>